<dbReference type="PROSITE" id="PS01209">
    <property type="entry name" value="LDLRA_1"/>
    <property type="match status" value="2"/>
</dbReference>
<evidence type="ECO:0000256" key="3">
    <source>
        <dbReference type="ARBA" id="ARBA00022692"/>
    </source>
</evidence>
<sequence>MCAVSVKNFVLFILPFVGQRHTVLSRPALEYNEIVSQCHGVIEYLAPALSTPIVKGWLLSPGYSSSHGLMHGSPYSPPHRHRSEQPRLIRLRMEHLKLPEGFQLVVRNLGSEEPSDAVFYTGVQNKIELSVAGTPVQIELRSPRLSDDLHKDVDDLLHVWIQHSCVHAEPTTLEGSHLGLQTCSNPISTLLEQNTELACRSRSVGTISEVRCIQQSQLCDEVKDCQYGEDELVCDSQQYTEERVLTFLSQTHNAPSYHTPFFMHQHLLKTGCLFEWDACFMSELRSHSMVCIPSAWMCDGQHDCPNGEDELPETCSRVQGTKCPAQTYPCVLDARCVSHQLICDGYTDCLLGSDETEQACDWKATIAVQLDRERDSNRLNGETPKSVGSGERVGPRDLSDNSVSTISVNSGHSVRRRVDTRITQTPQVTEAEVSINDVLLKTTGLVTTYGPHSRNNLTFPGSSISVTEMNLTEVPSDYDTSTVLPYKTNQGTVSPRSDRLQEALSTTFAPVSRFAVSSSIKPIADRVIHRPIAATNDQQHETTDRTFSSESAPNFATSTTEGFRIELVSNISESDTQANVTDGFTGASANLPTESSKNKTTRKAITGVSALVDLTSTEIVGIPAETGIILSRPALEYNEIVSQCHGVIEYLAPALSTPIVKGWLLSPGYSSSHGLMHGSPYSPPHRHRSEQPRLIRLRMEHLKLPEGFQLVVRNLGSEEPSDAVFYTGVQNKIELSVAGTPVQIELRSPRLSDDLHKDVDDLLHVWIQHSCVHAEPTTLEGSHLGLQTCSNPISTLLEQNTELACRSSRPALEYNEIVSQCHGVIEYLAPALSTPIVKGWLLSPGYSSSHGLMHGSPYSPPHRHRSEQPRLIRLRMEHLKLPEGFQLVVRNLGSEEPSDAVFYTGVQNKIELSVAGTPVQIELRSPRLSDDLHKDVDDLLHVWIQHSCVHAEPTTLEGSHLGLQTCSNPISTLLEQNTELACRSRSVGTISEVRCIQQSQLCDEVKDCQYGEDELVCDSQQYTEERVLTFLSQTHNAPSYHTPFFMHQHLLKTGCLFEWDACFMSELRSHSMVCIPSAWMCDGQHDCPNGEDELPETCSRVQGTKCPAQTYPCVLDARCVSHQLICDGYTDCLLGSDETEQACDWKATIALQLDRERDSNRLNGETPKSVGSGERVGPRDLSDNSVSTISVNSGHSVRRRVDTRITQTPQVTEAEVSINDVLLKTTGLVTTYGPHSRNNLTFPGSSISVTEMNLTEVPSDYDTSTVLPYKTNQGTVSPRSDRLQEALSTTFAPVSRFAVSSSIKPIADRVIHRPIAATNDQQHETTDRTFSSESAPNFATSTTEGFRIELVSNISESDTQANVTDGFTGASANLPTESSKNKTTRKAITGVSALVDLTSTEIVGIPAETGISMPTKAAAKTSAVSSELFHNIISFTEQSVYDGLLPQVAANRSSNQGITEVTETISPVTTSDMSLMTKSAHKMTSGIELDTFPVASPSTEMVSTEPGTTEKVTTSVYLSNSGEDGNTRGASRSGLPDTERNINPGVPSAFQEVTPSSKPLEQEIRKVTSSAGKFNNEQGTSVREFFTVRKVTSSAGKFNNEQGTSVREFSQTEMRDKNQSINSEVPTSTEQNTPGEVTHSNGVIGMQPHTPLKLPSPNRWSKTGGVATRKITTHLFVDEPPDLGLPGRLAKLSHSSEVEQRKASLNGLPNMELNVAKREFSFDEP</sequence>
<dbReference type="InterPro" id="IPR050685">
    <property type="entry name" value="LDLR"/>
</dbReference>
<dbReference type="KEGG" id="ovi:T265_01685"/>
<evidence type="ECO:0000256" key="8">
    <source>
        <dbReference type="PROSITE-ProRule" id="PRU00124"/>
    </source>
</evidence>
<feature type="region of interest" description="Disordered" evidence="9">
    <location>
        <begin position="535"/>
        <end position="555"/>
    </location>
</feature>
<dbReference type="CTD" id="20315873"/>
<reference evidence="10 11" key="1">
    <citation type="submission" date="2013-11" db="EMBL/GenBank/DDBJ databases">
        <title>Opisthorchis viverrini - life in the bile duct.</title>
        <authorList>
            <person name="Young N.D."/>
            <person name="Nagarajan N."/>
            <person name="Lin S.J."/>
            <person name="Korhonen P.K."/>
            <person name="Jex A.R."/>
            <person name="Hall R.S."/>
            <person name="Safavi-Hemami H."/>
            <person name="Kaewkong W."/>
            <person name="Bertrand D."/>
            <person name="Gao S."/>
            <person name="Seet Q."/>
            <person name="Wongkham S."/>
            <person name="Teh B.T."/>
            <person name="Wongkham C."/>
            <person name="Intapan P.M."/>
            <person name="Maleewong W."/>
            <person name="Yang X."/>
            <person name="Hu M."/>
            <person name="Wang Z."/>
            <person name="Hofmann A."/>
            <person name="Sternberg P.W."/>
            <person name="Tan P."/>
            <person name="Wang J."/>
            <person name="Gasser R.B."/>
        </authorList>
    </citation>
    <scope>NUCLEOTIDE SEQUENCE [LARGE SCALE GENOMIC DNA]</scope>
</reference>
<feature type="compositionally biased region" description="Polar residues" evidence="9">
    <location>
        <begin position="1328"/>
        <end position="1338"/>
    </location>
</feature>
<evidence type="ECO:0000256" key="4">
    <source>
        <dbReference type="ARBA" id="ARBA00022737"/>
    </source>
</evidence>
<keyword evidence="3" id="KW-0812">Transmembrane</keyword>
<dbReference type="PROSITE" id="PS50068">
    <property type="entry name" value="LDLRA_2"/>
    <property type="match status" value="6"/>
</dbReference>
<protein>
    <recommendedName>
        <fullName evidence="12">Low-density lipoprotein receptor domain class A</fullName>
    </recommendedName>
</protein>
<dbReference type="PANTHER" id="PTHR24270:SF62">
    <property type="entry name" value="LOW-DENSITY LIPOPROTEIN RECEPTOR-RELATED PROTEIN 2"/>
    <property type="match status" value="1"/>
</dbReference>
<feature type="disulfide bond" evidence="8">
    <location>
        <begin position="1062"/>
        <end position="1074"/>
    </location>
</feature>
<evidence type="ECO:0008006" key="12">
    <source>
        <dbReference type="Google" id="ProtNLM"/>
    </source>
</evidence>
<dbReference type="Gene3D" id="4.10.400.10">
    <property type="entry name" value="Low-density Lipoprotein Receptor"/>
    <property type="match status" value="4"/>
</dbReference>
<evidence type="ECO:0000256" key="2">
    <source>
        <dbReference type="ARBA" id="ARBA00004308"/>
    </source>
</evidence>
<dbReference type="InterPro" id="IPR002172">
    <property type="entry name" value="LDrepeatLR_classA_rpt"/>
</dbReference>
<keyword evidence="6" id="KW-0472">Membrane</keyword>
<dbReference type="GeneID" id="20315873"/>
<feature type="region of interest" description="Disordered" evidence="9">
    <location>
        <begin position="1518"/>
        <end position="1560"/>
    </location>
</feature>
<evidence type="ECO:0000313" key="11">
    <source>
        <dbReference type="Proteomes" id="UP000054324"/>
    </source>
</evidence>
<keyword evidence="5" id="KW-1133">Transmembrane helix</keyword>
<dbReference type="STRING" id="6198.A0A075A1Z1"/>
<feature type="disulfide bond" evidence="8">
    <location>
        <begin position="1002"/>
        <end position="1017"/>
    </location>
</feature>
<dbReference type="SMART" id="SM00192">
    <property type="entry name" value="LDLa"/>
    <property type="match status" value="6"/>
</dbReference>
<feature type="region of interest" description="Disordered" evidence="9">
    <location>
        <begin position="375"/>
        <end position="412"/>
    </location>
</feature>
<evidence type="ECO:0000256" key="7">
    <source>
        <dbReference type="ARBA" id="ARBA00023157"/>
    </source>
</evidence>
<dbReference type="CDD" id="cd00112">
    <property type="entry name" value="LDLa"/>
    <property type="match status" value="6"/>
</dbReference>
<accession>A0A075A1Z1</accession>
<dbReference type="SUPFAM" id="SSF57424">
    <property type="entry name" value="LDL receptor-like module"/>
    <property type="match status" value="4"/>
</dbReference>
<evidence type="ECO:0000256" key="5">
    <source>
        <dbReference type="ARBA" id="ARBA00022989"/>
    </source>
</evidence>
<dbReference type="OrthoDB" id="6022531at2759"/>
<gene>
    <name evidence="10" type="ORF">T265_01685</name>
</gene>
<feature type="compositionally biased region" description="Polar residues" evidence="9">
    <location>
        <begin position="400"/>
        <end position="412"/>
    </location>
</feature>
<feature type="disulfide bond" evidence="8">
    <location>
        <begin position="279"/>
        <end position="291"/>
    </location>
</feature>
<feature type="region of interest" description="Disordered" evidence="9">
    <location>
        <begin position="1158"/>
        <end position="1195"/>
    </location>
</feature>
<feature type="compositionally biased region" description="Polar residues" evidence="9">
    <location>
        <begin position="1518"/>
        <end position="1530"/>
    </location>
</feature>
<evidence type="ECO:0000256" key="6">
    <source>
        <dbReference type="ARBA" id="ARBA00023136"/>
    </source>
</evidence>
<feature type="disulfide bond" evidence="8">
    <location>
        <begin position="219"/>
        <end position="234"/>
    </location>
</feature>
<dbReference type="RefSeq" id="XP_009164015.1">
    <property type="nucleotide sequence ID" value="XM_009165751.1"/>
</dbReference>
<comment type="caution">
    <text evidence="8">Lacks conserved residue(s) required for the propagation of feature annotation.</text>
</comment>
<feature type="compositionally biased region" description="Polar residues" evidence="9">
    <location>
        <begin position="1619"/>
        <end position="1635"/>
    </location>
</feature>
<keyword evidence="4" id="KW-0677">Repeat</keyword>
<dbReference type="InterPro" id="IPR036055">
    <property type="entry name" value="LDL_receptor-like_sf"/>
</dbReference>
<dbReference type="GO" id="GO:0005886">
    <property type="term" value="C:plasma membrane"/>
    <property type="evidence" value="ECO:0007669"/>
    <property type="project" value="TreeGrafter"/>
</dbReference>
<organism evidence="10 11">
    <name type="scientific">Opisthorchis viverrini</name>
    <name type="common">Southeast Asian liver fluke</name>
    <dbReference type="NCBI Taxonomy" id="6198"/>
    <lineage>
        <taxon>Eukaryota</taxon>
        <taxon>Metazoa</taxon>
        <taxon>Spiralia</taxon>
        <taxon>Lophotrochozoa</taxon>
        <taxon>Platyhelminthes</taxon>
        <taxon>Trematoda</taxon>
        <taxon>Digenea</taxon>
        <taxon>Opisthorchiida</taxon>
        <taxon>Opisthorchiata</taxon>
        <taxon>Opisthorchiidae</taxon>
        <taxon>Opisthorchis</taxon>
    </lineage>
</organism>
<dbReference type="PANTHER" id="PTHR24270">
    <property type="entry name" value="LOW-DENSITY LIPOPROTEIN RECEPTOR-RELATED"/>
    <property type="match status" value="1"/>
</dbReference>
<comment type="subcellular location">
    <subcellularLocation>
        <location evidence="2">Endomembrane system</location>
    </subcellularLocation>
    <subcellularLocation>
        <location evidence="1">Membrane</location>
        <topology evidence="1">Single-pass membrane protein</topology>
    </subcellularLocation>
</comment>
<dbReference type="PRINTS" id="PR00261">
    <property type="entry name" value="LDLRECEPTOR"/>
</dbReference>
<dbReference type="EMBL" id="KL596636">
    <property type="protein sequence ID" value="KER32257.1"/>
    <property type="molecule type" value="Genomic_DNA"/>
</dbReference>
<feature type="region of interest" description="Disordered" evidence="9">
    <location>
        <begin position="1318"/>
        <end position="1338"/>
    </location>
</feature>
<keyword evidence="11" id="KW-1185">Reference proteome</keyword>
<feature type="compositionally biased region" description="Polar residues" evidence="9">
    <location>
        <begin position="1183"/>
        <end position="1195"/>
    </location>
</feature>
<dbReference type="Gene3D" id="2.40.128.620">
    <property type="match status" value="2"/>
</dbReference>
<evidence type="ECO:0000256" key="1">
    <source>
        <dbReference type="ARBA" id="ARBA00004167"/>
    </source>
</evidence>
<name>A0A075A1Z1_OPIVI</name>
<dbReference type="GO" id="GO:0016192">
    <property type="term" value="P:vesicle-mediated transport"/>
    <property type="evidence" value="ECO:0007669"/>
    <property type="project" value="UniProtKB-ARBA"/>
</dbReference>
<evidence type="ECO:0000313" key="10">
    <source>
        <dbReference type="EMBL" id="KER32257.1"/>
    </source>
</evidence>
<dbReference type="Pfam" id="PF00057">
    <property type="entry name" value="Ldl_recept_a"/>
    <property type="match status" value="2"/>
</dbReference>
<dbReference type="Proteomes" id="UP000054324">
    <property type="component" value="Unassembled WGS sequence"/>
</dbReference>
<dbReference type="GO" id="GO:0012505">
    <property type="term" value="C:endomembrane system"/>
    <property type="evidence" value="ECO:0007669"/>
    <property type="project" value="UniProtKB-SubCell"/>
</dbReference>
<evidence type="ECO:0000256" key="9">
    <source>
        <dbReference type="SAM" id="MobiDB-lite"/>
    </source>
</evidence>
<proteinExistence type="predicted"/>
<feature type="compositionally biased region" description="Polar residues" evidence="9">
    <location>
        <begin position="545"/>
        <end position="555"/>
    </location>
</feature>
<keyword evidence="7 8" id="KW-1015">Disulfide bond</keyword>
<dbReference type="InterPro" id="IPR023415">
    <property type="entry name" value="LDLR_class-A_CS"/>
</dbReference>
<feature type="region of interest" description="Disordered" evidence="9">
    <location>
        <begin position="1610"/>
        <end position="1635"/>
    </location>
</feature>